<evidence type="ECO:0000313" key="2">
    <source>
        <dbReference type="Proteomes" id="UP000299102"/>
    </source>
</evidence>
<keyword evidence="2" id="KW-1185">Reference proteome</keyword>
<organism evidence="1 2">
    <name type="scientific">Eumeta variegata</name>
    <name type="common">Bagworm moth</name>
    <name type="synonym">Eumeta japonica</name>
    <dbReference type="NCBI Taxonomy" id="151549"/>
    <lineage>
        <taxon>Eukaryota</taxon>
        <taxon>Metazoa</taxon>
        <taxon>Ecdysozoa</taxon>
        <taxon>Arthropoda</taxon>
        <taxon>Hexapoda</taxon>
        <taxon>Insecta</taxon>
        <taxon>Pterygota</taxon>
        <taxon>Neoptera</taxon>
        <taxon>Endopterygota</taxon>
        <taxon>Lepidoptera</taxon>
        <taxon>Glossata</taxon>
        <taxon>Ditrysia</taxon>
        <taxon>Tineoidea</taxon>
        <taxon>Psychidae</taxon>
        <taxon>Oiketicinae</taxon>
        <taxon>Eumeta</taxon>
    </lineage>
</organism>
<accession>A0A4C1YAG8</accession>
<proteinExistence type="predicted"/>
<reference evidence="1 2" key="1">
    <citation type="journal article" date="2019" name="Commun. Biol.">
        <title>The bagworm genome reveals a unique fibroin gene that provides high tensile strength.</title>
        <authorList>
            <person name="Kono N."/>
            <person name="Nakamura H."/>
            <person name="Ohtoshi R."/>
            <person name="Tomita M."/>
            <person name="Numata K."/>
            <person name="Arakawa K."/>
        </authorList>
    </citation>
    <scope>NUCLEOTIDE SEQUENCE [LARGE SCALE GENOMIC DNA]</scope>
</reference>
<dbReference type="AlphaFoldDB" id="A0A4C1YAG8"/>
<sequence>MDIGHAWGGYRSKKEVATIRSVADADAASNSTVAAAVTIQSLNDTIRNHSSQMRLPRLPRLIRDTGRQCLASLLQVHMFARG</sequence>
<dbReference type="EMBL" id="BGZK01001130">
    <property type="protein sequence ID" value="GBP72020.1"/>
    <property type="molecule type" value="Genomic_DNA"/>
</dbReference>
<protein>
    <submittedName>
        <fullName evidence="1">Uncharacterized protein</fullName>
    </submittedName>
</protein>
<gene>
    <name evidence="1" type="ORF">EVAR_51269_1</name>
</gene>
<evidence type="ECO:0000313" key="1">
    <source>
        <dbReference type="EMBL" id="GBP72020.1"/>
    </source>
</evidence>
<comment type="caution">
    <text evidence="1">The sequence shown here is derived from an EMBL/GenBank/DDBJ whole genome shotgun (WGS) entry which is preliminary data.</text>
</comment>
<dbReference type="Proteomes" id="UP000299102">
    <property type="component" value="Unassembled WGS sequence"/>
</dbReference>
<name>A0A4C1YAG8_EUMVA</name>